<evidence type="ECO:0000313" key="5">
    <source>
        <dbReference type="Proteomes" id="UP000238365"/>
    </source>
</evidence>
<evidence type="ECO:0000259" key="3">
    <source>
        <dbReference type="PROSITE" id="PS50887"/>
    </source>
</evidence>
<keyword evidence="1" id="KW-0472">Membrane</keyword>
<dbReference type="PROSITE" id="PS50885">
    <property type="entry name" value="HAMP"/>
    <property type="match status" value="1"/>
</dbReference>
<dbReference type="PANTHER" id="PTHR46663:SF2">
    <property type="entry name" value="GGDEF DOMAIN-CONTAINING PROTEIN"/>
    <property type="match status" value="1"/>
</dbReference>
<accession>A0A2L0IKD7</accession>
<reference evidence="4 5" key="1">
    <citation type="submission" date="2018-01" db="EMBL/GenBank/DDBJ databases">
        <title>Complete and assembled Genome of Pantoea gaviniae DSM22758T.</title>
        <authorList>
            <person name="Stevens M.J.A."/>
            <person name="Zurfluh K."/>
            <person name="Stephan R."/>
        </authorList>
    </citation>
    <scope>NUCLEOTIDE SEQUENCE [LARGE SCALE GENOMIC DNA]</scope>
    <source>
        <strain evidence="4 5">DSM 22758</strain>
    </source>
</reference>
<name>A0A2L0IKD7_9GAMM</name>
<protein>
    <submittedName>
        <fullName evidence="4">GGDEF domain-containing protein</fullName>
    </submittedName>
</protein>
<dbReference type="InterPro" id="IPR033417">
    <property type="entry name" value="CHASE8"/>
</dbReference>
<dbReference type="EMBL" id="CP026377">
    <property type="protein sequence ID" value="AUX95040.1"/>
    <property type="molecule type" value="Genomic_DNA"/>
</dbReference>
<dbReference type="Proteomes" id="UP000238365">
    <property type="component" value="Chromosome"/>
</dbReference>
<evidence type="ECO:0000256" key="1">
    <source>
        <dbReference type="SAM" id="Phobius"/>
    </source>
</evidence>
<dbReference type="InterPro" id="IPR029787">
    <property type="entry name" value="Nucleotide_cyclase"/>
</dbReference>
<dbReference type="CDD" id="cd01949">
    <property type="entry name" value="GGDEF"/>
    <property type="match status" value="1"/>
</dbReference>
<dbReference type="RefSeq" id="WP_104958764.1">
    <property type="nucleotide sequence ID" value="NZ_CP026377.1"/>
</dbReference>
<dbReference type="InterPro" id="IPR000160">
    <property type="entry name" value="GGDEF_dom"/>
</dbReference>
<keyword evidence="5" id="KW-1185">Reference proteome</keyword>
<feature type="domain" description="GGDEF" evidence="3">
    <location>
        <begin position="286"/>
        <end position="419"/>
    </location>
</feature>
<sequence length="436" mass="48202">MSKRSAGQMEAASVKTLPRPTLRKSLQRIHLIIIVVSMTISGLSLSTLSLIALRNYAENNLELLASTLSFTVQSSVVRGDGEIVREALAEIGKRGSFAYGRVYDRQGQLLAGWHTSPHQHQNSIERLIARWLFPHPVSAPVMQSGEEVGRIWLVGNPCAVIQYLYKTFAWLAASLMTTATLASLLSRRMHAGILQALQSITSVTRDVRQRRAFARRVPEAEIAELHALSHDFNILLEELDEWQRNMKQEHDSLAHQASHDGLTGLPNRLAFERTLTRAFADAEQRQTLALLFIDGDRFKQINDTWGHAAGDAIITATAQRLRGQVRKTDMVARLGGDEFAILLRDISEPAQVARVVQHIMSAMAEPLILPEGEPILWSLSIGAALGKSSRSAEGLLAQADAAMYHIKSLGGGWYLSPRWQSQPQSDTIETGPDAVF</sequence>
<dbReference type="OrthoDB" id="9812260at2"/>
<feature type="domain" description="HAMP" evidence="2">
    <location>
        <begin position="191"/>
        <end position="244"/>
    </location>
</feature>
<proteinExistence type="predicted"/>
<dbReference type="InterPro" id="IPR003660">
    <property type="entry name" value="HAMP_dom"/>
</dbReference>
<dbReference type="Pfam" id="PF17152">
    <property type="entry name" value="CHASE8"/>
    <property type="match status" value="1"/>
</dbReference>
<dbReference type="Pfam" id="PF00990">
    <property type="entry name" value="GGDEF"/>
    <property type="match status" value="1"/>
</dbReference>
<dbReference type="NCBIfam" id="TIGR00254">
    <property type="entry name" value="GGDEF"/>
    <property type="match status" value="1"/>
</dbReference>
<dbReference type="SUPFAM" id="SSF55073">
    <property type="entry name" value="Nucleotide cyclase"/>
    <property type="match status" value="1"/>
</dbReference>
<dbReference type="InterPro" id="IPR052163">
    <property type="entry name" value="DGC-Regulatory_Protein"/>
</dbReference>
<evidence type="ECO:0000259" key="2">
    <source>
        <dbReference type="PROSITE" id="PS50885"/>
    </source>
</evidence>
<dbReference type="KEGG" id="pgz:C2E15_19535"/>
<gene>
    <name evidence="4" type="ORF">C2E15_19535</name>
</gene>
<dbReference type="SMART" id="SM00267">
    <property type="entry name" value="GGDEF"/>
    <property type="match status" value="1"/>
</dbReference>
<dbReference type="PROSITE" id="PS50887">
    <property type="entry name" value="GGDEF"/>
    <property type="match status" value="1"/>
</dbReference>
<dbReference type="AlphaFoldDB" id="A0A2L0IKD7"/>
<dbReference type="GO" id="GO:0016020">
    <property type="term" value="C:membrane"/>
    <property type="evidence" value="ECO:0007669"/>
    <property type="project" value="InterPro"/>
</dbReference>
<keyword evidence="1" id="KW-1133">Transmembrane helix</keyword>
<dbReference type="InterPro" id="IPR043128">
    <property type="entry name" value="Rev_trsase/Diguanyl_cyclase"/>
</dbReference>
<feature type="transmembrane region" description="Helical" evidence="1">
    <location>
        <begin position="29"/>
        <end position="53"/>
    </location>
</feature>
<dbReference type="PANTHER" id="PTHR46663">
    <property type="entry name" value="DIGUANYLATE CYCLASE DGCT-RELATED"/>
    <property type="match status" value="1"/>
</dbReference>
<dbReference type="Gene3D" id="3.30.70.270">
    <property type="match status" value="1"/>
</dbReference>
<organism evidence="4 5">
    <name type="scientific">Mixta gaviniae</name>
    <dbReference type="NCBI Taxonomy" id="665914"/>
    <lineage>
        <taxon>Bacteria</taxon>
        <taxon>Pseudomonadati</taxon>
        <taxon>Pseudomonadota</taxon>
        <taxon>Gammaproteobacteria</taxon>
        <taxon>Enterobacterales</taxon>
        <taxon>Erwiniaceae</taxon>
        <taxon>Mixta</taxon>
    </lineage>
</organism>
<dbReference type="GO" id="GO:0007165">
    <property type="term" value="P:signal transduction"/>
    <property type="evidence" value="ECO:0007669"/>
    <property type="project" value="InterPro"/>
</dbReference>
<evidence type="ECO:0000313" key="4">
    <source>
        <dbReference type="EMBL" id="AUX95040.1"/>
    </source>
</evidence>
<keyword evidence="1" id="KW-0812">Transmembrane</keyword>